<dbReference type="InterPro" id="IPR014756">
    <property type="entry name" value="Ig_E-set"/>
</dbReference>
<feature type="domain" description="Inward rectifier potassium channel C-terminal" evidence="14">
    <location>
        <begin position="195"/>
        <end position="358"/>
    </location>
</feature>
<evidence type="ECO:0000256" key="2">
    <source>
        <dbReference type="ARBA" id="ARBA00022448"/>
    </source>
</evidence>
<dbReference type="InterPro" id="IPR040445">
    <property type="entry name" value="Kir_TM"/>
</dbReference>
<evidence type="ECO:0000313" key="15">
    <source>
        <dbReference type="EMBL" id="CAH0551332.1"/>
    </source>
</evidence>
<evidence type="ECO:0000259" key="13">
    <source>
        <dbReference type="Pfam" id="PF01007"/>
    </source>
</evidence>
<protein>
    <submittedName>
        <fullName evidence="15">Uncharacterized protein</fullName>
    </submittedName>
</protein>
<accession>A0A9P0FFQ1</accession>
<keyword evidence="8 11" id="KW-0406">Ion transport</keyword>
<dbReference type="GO" id="GO:0005242">
    <property type="term" value="F:inward rectifier potassium channel activity"/>
    <property type="evidence" value="ECO:0007669"/>
    <property type="project" value="InterPro"/>
</dbReference>
<evidence type="ECO:0000313" key="16">
    <source>
        <dbReference type="Proteomes" id="UP001154078"/>
    </source>
</evidence>
<comment type="similarity">
    <text evidence="11">Belongs to the inward rectifier-type potassium channel (TC 1.A.2.1) family.</text>
</comment>
<dbReference type="SUPFAM" id="SSF81324">
    <property type="entry name" value="Voltage-gated potassium channels"/>
    <property type="match status" value="1"/>
</dbReference>
<keyword evidence="3 11" id="KW-0633">Potassium transport</keyword>
<evidence type="ECO:0000256" key="10">
    <source>
        <dbReference type="ARBA" id="ARBA00023303"/>
    </source>
</evidence>
<feature type="transmembrane region" description="Helical" evidence="12">
    <location>
        <begin position="86"/>
        <end position="107"/>
    </location>
</feature>
<keyword evidence="9 12" id="KW-0472">Membrane</keyword>
<dbReference type="InterPro" id="IPR041647">
    <property type="entry name" value="IRK_C"/>
</dbReference>
<dbReference type="InterPro" id="IPR013518">
    <property type="entry name" value="K_chnl_inward-rec_Kir_cyto"/>
</dbReference>
<keyword evidence="4 11" id="KW-0812">Transmembrane</keyword>
<keyword evidence="6 11" id="KW-0630">Potassium</keyword>
<feature type="transmembrane region" description="Helical" evidence="12">
    <location>
        <begin position="157"/>
        <end position="181"/>
    </location>
</feature>
<dbReference type="Proteomes" id="UP001154078">
    <property type="component" value="Chromosome 2"/>
</dbReference>
<evidence type="ECO:0000259" key="14">
    <source>
        <dbReference type="Pfam" id="PF17655"/>
    </source>
</evidence>
<evidence type="ECO:0000256" key="6">
    <source>
        <dbReference type="ARBA" id="ARBA00022958"/>
    </source>
</evidence>
<dbReference type="GO" id="GO:0005886">
    <property type="term" value="C:plasma membrane"/>
    <property type="evidence" value="ECO:0007669"/>
    <property type="project" value="TreeGrafter"/>
</dbReference>
<dbReference type="Pfam" id="PF17655">
    <property type="entry name" value="IRK_C"/>
    <property type="match status" value="1"/>
</dbReference>
<reference evidence="15" key="1">
    <citation type="submission" date="2021-12" db="EMBL/GenBank/DDBJ databases">
        <authorList>
            <person name="King R."/>
        </authorList>
    </citation>
    <scope>NUCLEOTIDE SEQUENCE</scope>
</reference>
<gene>
    <name evidence="15" type="ORF">MELIAE_LOCUS3969</name>
</gene>
<evidence type="ECO:0000256" key="7">
    <source>
        <dbReference type="ARBA" id="ARBA00022989"/>
    </source>
</evidence>
<feature type="domain" description="Potassium channel inwardly rectifying transmembrane" evidence="13">
    <location>
        <begin position="49"/>
        <end position="185"/>
    </location>
</feature>
<organism evidence="15 16">
    <name type="scientific">Brassicogethes aeneus</name>
    <name type="common">Rape pollen beetle</name>
    <name type="synonym">Meligethes aeneus</name>
    <dbReference type="NCBI Taxonomy" id="1431903"/>
    <lineage>
        <taxon>Eukaryota</taxon>
        <taxon>Metazoa</taxon>
        <taxon>Ecdysozoa</taxon>
        <taxon>Arthropoda</taxon>
        <taxon>Hexapoda</taxon>
        <taxon>Insecta</taxon>
        <taxon>Pterygota</taxon>
        <taxon>Neoptera</taxon>
        <taxon>Endopterygota</taxon>
        <taxon>Coleoptera</taxon>
        <taxon>Polyphaga</taxon>
        <taxon>Cucujiformia</taxon>
        <taxon>Nitidulidae</taxon>
        <taxon>Meligethinae</taxon>
        <taxon>Brassicogethes</taxon>
    </lineage>
</organism>
<dbReference type="SUPFAM" id="SSF81296">
    <property type="entry name" value="E set domains"/>
    <property type="match status" value="1"/>
</dbReference>
<dbReference type="Pfam" id="PF01007">
    <property type="entry name" value="IRK"/>
    <property type="match status" value="1"/>
</dbReference>
<dbReference type="GO" id="GO:0034765">
    <property type="term" value="P:regulation of monoatomic ion transmembrane transport"/>
    <property type="evidence" value="ECO:0007669"/>
    <property type="project" value="TreeGrafter"/>
</dbReference>
<evidence type="ECO:0000256" key="8">
    <source>
        <dbReference type="ARBA" id="ARBA00023065"/>
    </source>
</evidence>
<keyword evidence="2 11" id="KW-0813">Transport</keyword>
<keyword evidence="10 11" id="KW-0407">Ion channel</keyword>
<dbReference type="Gene3D" id="1.10.287.70">
    <property type="match status" value="1"/>
</dbReference>
<dbReference type="PRINTS" id="PR01320">
    <property type="entry name" value="KIRCHANNEL"/>
</dbReference>
<dbReference type="PANTHER" id="PTHR11767:SF115">
    <property type="entry name" value="INWARDLY RECTIFYING POTASSIUM CHANNEL 3, ISOFORM D"/>
    <property type="match status" value="1"/>
</dbReference>
<keyword evidence="5 11" id="KW-0851">Voltage-gated channel</keyword>
<dbReference type="EMBL" id="OV121133">
    <property type="protein sequence ID" value="CAH0551332.1"/>
    <property type="molecule type" value="Genomic_DNA"/>
</dbReference>
<dbReference type="InterPro" id="IPR016449">
    <property type="entry name" value="K_chnl_inward-rec_Kir"/>
</dbReference>
<dbReference type="Gene3D" id="2.60.40.1400">
    <property type="entry name" value="G protein-activated inward rectifier potassium channel 1"/>
    <property type="match status" value="1"/>
</dbReference>
<evidence type="ECO:0000256" key="3">
    <source>
        <dbReference type="ARBA" id="ARBA00022538"/>
    </source>
</evidence>
<evidence type="ECO:0000256" key="12">
    <source>
        <dbReference type="SAM" id="Phobius"/>
    </source>
</evidence>
<keyword evidence="7 12" id="KW-1133">Transmembrane helix</keyword>
<sequence>MSHKSFEEISIENSEFGSQNTFPYYLSRKKGRRRSSLLRKKCRLVRRVVRKSGKSSIFQKNDSFRLYRYCLDLVNTIINSQWKWTMLFLSVIFILTWFIFACLWMLISIENKDFDETNMEPCLGGVQGFAGYLLFSIETQSSIGYGNRYINHYCPEAIFLMCVQIGTGICICGSLICIVYAKMIGPNRLHSTNCFTKHAVINQRDGNLCLIFRIRDSGGRYGCLTKVSAYLVQKKRESLADDVALKSIKLEAFGILIWPVEVVHVIDETSPFWDLSAKDLIVKRFEIIVEMEGTCATTSLPSKTITSYLSREIMWGHRYQPCVFYDKNKKSFIVNRNFFNKTEEVLTPLCSAKRLQEVYMDLSSSENNPFTSTENTNLFSSPSTTLSPVTVYDDDIKKAYETSYSSSSDDEDDGFTCEGLCMKELSTDNLYKSLDNFVVENAKTKKTIIDEHHCKYNETAF</sequence>
<dbReference type="AlphaFoldDB" id="A0A9P0FFQ1"/>
<dbReference type="GO" id="GO:0034702">
    <property type="term" value="C:monoatomic ion channel complex"/>
    <property type="evidence" value="ECO:0007669"/>
    <property type="project" value="UniProtKB-KW"/>
</dbReference>
<evidence type="ECO:0000256" key="1">
    <source>
        <dbReference type="ARBA" id="ARBA00004141"/>
    </source>
</evidence>
<evidence type="ECO:0000256" key="11">
    <source>
        <dbReference type="RuleBase" id="RU003822"/>
    </source>
</evidence>
<dbReference type="OrthoDB" id="273257at2759"/>
<evidence type="ECO:0000256" key="4">
    <source>
        <dbReference type="ARBA" id="ARBA00022692"/>
    </source>
</evidence>
<proteinExistence type="inferred from homology"/>
<keyword evidence="16" id="KW-1185">Reference proteome</keyword>
<comment type="subcellular location">
    <subcellularLocation>
        <location evidence="1 11">Membrane</location>
        <topology evidence="1 11">Multi-pass membrane protein</topology>
    </subcellularLocation>
</comment>
<dbReference type="PANTHER" id="PTHR11767">
    <property type="entry name" value="INWARD RECTIFIER POTASSIUM CHANNEL"/>
    <property type="match status" value="1"/>
</dbReference>
<evidence type="ECO:0000256" key="5">
    <source>
        <dbReference type="ARBA" id="ARBA00022882"/>
    </source>
</evidence>
<name>A0A9P0FFQ1_BRAAE</name>
<dbReference type="GO" id="GO:1990573">
    <property type="term" value="P:potassium ion import across plasma membrane"/>
    <property type="evidence" value="ECO:0007669"/>
    <property type="project" value="TreeGrafter"/>
</dbReference>
<evidence type="ECO:0000256" key="9">
    <source>
        <dbReference type="ARBA" id="ARBA00023136"/>
    </source>
</evidence>